<dbReference type="EMBL" id="GBXM01084947">
    <property type="protein sequence ID" value="JAH23630.1"/>
    <property type="molecule type" value="Transcribed_RNA"/>
</dbReference>
<reference evidence="1" key="2">
    <citation type="journal article" date="2015" name="Fish Shellfish Immunol.">
        <title>Early steps in the European eel (Anguilla anguilla)-Vibrio vulnificus interaction in the gills: Role of the RtxA13 toxin.</title>
        <authorList>
            <person name="Callol A."/>
            <person name="Pajuelo D."/>
            <person name="Ebbesson L."/>
            <person name="Teles M."/>
            <person name="MacKenzie S."/>
            <person name="Amaro C."/>
        </authorList>
    </citation>
    <scope>NUCLEOTIDE SEQUENCE</scope>
</reference>
<protein>
    <submittedName>
        <fullName evidence="1">Uncharacterized protein</fullName>
    </submittedName>
</protein>
<reference evidence="1" key="1">
    <citation type="submission" date="2014-11" db="EMBL/GenBank/DDBJ databases">
        <authorList>
            <person name="Amaro Gonzalez C."/>
        </authorList>
    </citation>
    <scope>NUCLEOTIDE SEQUENCE</scope>
</reference>
<dbReference type="AlphaFoldDB" id="A0A0E9R565"/>
<proteinExistence type="predicted"/>
<sequence length="24" mass="2830">MGEISHWTGEISQWIQVRSVSRSR</sequence>
<evidence type="ECO:0000313" key="1">
    <source>
        <dbReference type="EMBL" id="JAH23630.1"/>
    </source>
</evidence>
<accession>A0A0E9R565</accession>
<organism evidence="1">
    <name type="scientific">Anguilla anguilla</name>
    <name type="common">European freshwater eel</name>
    <name type="synonym">Muraena anguilla</name>
    <dbReference type="NCBI Taxonomy" id="7936"/>
    <lineage>
        <taxon>Eukaryota</taxon>
        <taxon>Metazoa</taxon>
        <taxon>Chordata</taxon>
        <taxon>Craniata</taxon>
        <taxon>Vertebrata</taxon>
        <taxon>Euteleostomi</taxon>
        <taxon>Actinopterygii</taxon>
        <taxon>Neopterygii</taxon>
        <taxon>Teleostei</taxon>
        <taxon>Anguilliformes</taxon>
        <taxon>Anguillidae</taxon>
        <taxon>Anguilla</taxon>
    </lineage>
</organism>
<name>A0A0E9R565_ANGAN</name>